<dbReference type="GeneID" id="27719961"/>
<organism evidence="7 8">
    <name type="scientific">Pseudallescheria apiosperma</name>
    <name type="common">Scedosporium apiospermum</name>
    <dbReference type="NCBI Taxonomy" id="563466"/>
    <lineage>
        <taxon>Eukaryota</taxon>
        <taxon>Fungi</taxon>
        <taxon>Dikarya</taxon>
        <taxon>Ascomycota</taxon>
        <taxon>Pezizomycotina</taxon>
        <taxon>Sordariomycetes</taxon>
        <taxon>Hypocreomycetidae</taxon>
        <taxon>Microascales</taxon>
        <taxon>Microascaceae</taxon>
        <taxon>Scedosporium</taxon>
    </lineage>
</organism>
<feature type="region of interest" description="Disordered" evidence="5">
    <location>
        <begin position="379"/>
        <end position="401"/>
    </location>
</feature>
<dbReference type="InterPro" id="IPR003126">
    <property type="entry name" value="Znf_UBR"/>
</dbReference>
<dbReference type="VEuPathDB" id="FungiDB:SAPIO_CDS10735"/>
<dbReference type="HOGENOM" id="CLU_025221_1_0_1"/>
<evidence type="ECO:0000256" key="5">
    <source>
        <dbReference type="SAM" id="MobiDB-lite"/>
    </source>
</evidence>
<dbReference type="PROSITE" id="PS51157">
    <property type="entry name" value="ZF_UBR"/>
    <property type="match status" value="1"/>
</dbReference>
<keyword evidence="1" id="KW-0479">Metal-binding</keyword>
<dbReference type="PANTHER" id="PTHR13513:SF9">
    <property type="entry name" value="E3 UBIQUITIN-PROTEIN LIGASE UBR7-RELATED"/>
    <property type="match status" value="1"/>
</dbReference>
<keyword evidence="8" id="KW-1185">Reference proteome</keyword>
<proteinExistence type="predicted"/>
<dbReference type="OMA" id="GAMVYNH"/>
<feature type="region of interest" description="Disordered" evidence="5">
    <location>
        <begin position="466"/>
        <end position="491"/>
    </location>
</feature>
<evidence type="ECO:0000256" key="3">
    <source>
        <dbReference type="ARBA" id="ARBA00022833"/>
    </source>
</evidence>
<evidence type="ECO:0000256" key="1">
    <source>
        <dbReference type="ARBA" id="ARBA00022723"/>
    </source>
</evidence>
<dbReference type="Pfam" id="PF02207">
    <property type="entry name" value="zf-UBR"/>
    <property type="match status" value="1"/>
</dbReference>
<reference evidence="7 8" key="1">
    <citation type="journal article" date="2014" name="Genome Announc.">
        <title>Draft genome sequence of the pathogenic fungus Scedosporium apiospermum.</title>
        <authorList>
            <person name="Vandeputte P."/>
            <person name="Ghamrawi S."/>
            <person name="Rechenmann M."/>
            <person name="Iltis A."/>
            <person name="Giraud S."/>
            <person name="Fleury M."/>
            <person name="Thornton C."/>
            <person name="Delhaes L."/>
            <person name="Meyer W."/>
            <person name="Papon N."/>
            <person name="Bouchara J.P."/>
        </authorList>
    </citation>
    <scope>NUCLEOTIDE SEQUENCE [LARGE SCALE GENOMIC DNA]</scope>
    <source>
        <strain evidence="7 8">IHEM 14462</strain>
    </source>
</reference>
<feature type="region of interest" description="Disordered" evidence="5">
    <location>
        <begin position="222"/>
        <end position="243"/>
    </location>
</feature>
<dbReference type="InterPro" id="IPR040204">
    <property type="entry name" value="UBR7"/>
</dbReference>
<dbReference type="InterPro" id="IPR047506">
    <property type="entry name" value="UBR7-like_UBR-box"/>
</dbReference>
<evidence type="ECO:0000256" key="4">
    <source>
        <dbReference type="PROSITE-ProRule" id="PRU00508"/>
    </source>
</evidence>
<feature type="region of interest" description="Disordered" evidence="5">
    <location>
        <begin position="283"/>
        <end position="333"/>
    </location>
</feature>
<accession>A0A084FUE8</accession>
<evidence type="ECO:0000259" key="6">
    <source>
        <dbReference type="PROSITE" id="PS51157"/>
    </source>
</evidence>
<dbReference type="EMBL" id="JOWA01000176">
    <property type="protein sequence ID" value="KEZ38710.1"/>
    <property type="molecule type" value="Genomic_DNA"/>
</dbReference>
<feature type="region of interest" description="Disordered" evidence="5">
    <location>
        <begin position="1"/>
        <end position="36"/>
    </location>
</feature>
<protein>
    <submittedName>
        <fullName evidence="7">Putative Metaphase-anaphase transition protein (Mlo2)</fullName>
    </submittedName>
</protein>
<keyword evidence="3" id="KW-0862">Zinc</keyword>
<gene>
    <name evidence="7" type="ORF">SAPIO_CDS10735</name>
</gene>
<evidence type="ECO:0000256" key="2">
    <source>
        <dbReference type="ARBA" id="ARBA00022771"/>
    </source>
</evidence>
<evidence type="ECO:0000313" key="8">
    <source>
        <dbReference type="Proteomes" id="UP000028545"/>
    </source>
</evidence>
<feature type="compositionally biased region" description="Low complexity" evidence="5">
    <location>
        <begin position="21"/>
        <end position="36"/>
    </location>
</feature>
<keyword evidence="2" id="KW-0863">Zinc-finger</keyword>
<feature type="domain" description="UBR-type" evidence="6">
    <location>
        <begin position="61"/>
        <end position="139"/>
    </location>
</feature>
<comment type="caution">
    <text evidence="7">The sequence shown here is derived from an EMBL/GenBank/DDBJ whole genome shotgun (WGS) entry which is preliminary data.</text>
</comment>
<dbReference type="AlphaFoldDB" id="A0A084FUE8"/>
<dbReference type="KEGG" id="sapo:SAPIO_CDS10735"/>
<feature type="compositionally biased region" description="Polar residues" evidence="5">
    <location>
        <begin position="284"/>
        <end position="299"/>
    </location>
</feature>
<feature type="zinc finger region" description="UBR-type" evidence="4">
    <location>
        <begin position="61"/>
        <end position="139"/>
    </location>
</feature>
<dbReference type="SMART" id="SM00396">
    <property type="entry name" value="ZnF_UBR1"/>
    <property type="match status" value="1"/>
</dbReference>
<dbReference type="RefSeq" id="XP_016638509.1">
    <property type="nucleotide sequence ID" value="XM_016784279.1"/>
</dbReference>
<evidence type="ECO:0000313" key="7">
    <source>
        <dbReference type="EMBL" id="KEZ38710.1"/>
    </source>
</evidence>
<dbReference type="GO" id="GO:0005737">
    <property type="term" value="C:cytoplasm"/>
    <property type="evidence" value="ECO:0007669"/>
    <property type="project" value="TreeGrafter"/>
</dbReference>
<sequence length="491" mass="53662">MDPPPHPSQVGDASGSEASPANARASSVSAQSQDSQTAADFIRDQMQLEADAREAMPYAFDSCTNMLGPLKQSVFSCLTCNPAPEDVNAPYEAAGVCYACSIQCHGDHNLVEIFAKRNFTCDCGTTRLPATSPCVLRPNPETGKKGTVHSEEPFANSAPNVYNQNFRNRFCGCSCDYDPFQQKGTMFQCLGLGTHLTGGCGEDWYHPGCLMGLGPQWFDDAKGKKEEKEEGDDPEDPPMPPGFPNEEAFEGFFCYKCVESNPWIKRYAGTKGFLMPVFFDKESGQPNQPASIPETTEPNTECKKRKASELEVDEADPPDKRRRSSADSDCKLNRLPPAPAGRFSLFFEADFREQLCQCSECSVYLEEFPQLKEEEDIYEPPLSEDGGSENGASTHGSGSLYERGESVLKNIDRVRAIEGVMAYNMMKEKLKPLFEAFAGSGKAIGADDIKDYFAKLRGDDEAIKNAGRAAVASSSGEDQDGSGGRREQSGY</sequence>
<dbReference type="CDD" id="cd19677">
    <property type="entry name" value="UBR-box_UBR7"/>
    <property type="match status" value="1"/>
</dbReference>
<dbReference type="PANTHER" id="PTHR13513">
    <property type="entry name" value="E3 UBIQUITIN-PROTEIN LIGASE UBR7"/>
    <property type="match status" value="1"/>
</dbReference>
<dbReference type="GO" id="GO:0061630">
    <property type="term" value="F:ubiquitin protein ligase activity"/>
    <property type="evidence" value="ECO:0007669"/>
    <property type="project" value="InterPro"/>
</dbReference>
<name>A0A084FUE8_PSEDA</name>
<dbReference type="OrthoDB" id="10262564at2759"/>
<dbReference type="Proteomes" id="UP000028545">
    <property type="component" value="Unassembled WGS sequence"/>
</dbReference>
<dbReference type="GO" id="GO:0008270">
    <property type="term" value="F:zinc ion binding"/>
    <property type="evidence" value="ECO:0007669"/>
    <property type="project" value="UniProtKB-KW"/>
</dbReference>